<dbReference type="PANTHER" id="PTHR43045:SF1">
    <property type="entry name" value="SHIKIMATE TRANSPORTER"/>
    <property type="match status" value="1"/>
</dbReference>
<name>A0A2T0QMM8_9ACTN</name>
<dbReference type="EMBL" id="PVZF01000038">
    <property type="protein sequence ID" value="PRY05683.1"/>
    <property type="molecule type" value="Genomic_DNA"/>
</dbReference>
<proteinExistence type="predicted"/>
<keyword evidence="6" id="KW-1185">Reference proteome</keyword>
<comment type="caution">
    <text evidence="5">The sequence shown here is derived from an EMBL/GenBank/DDBJ whole genome shotgun (WGS) entry which is preliminary data.</text>
</comment>
<comment type="subcellular location">
    <subcellularLocation>
        <location evidence="1">Cell membrane</location>
        <topology evidence="1">Multi-pass membrane protein</topology>
    </subcellularLocation>
</comment>
<dbReference type="OrthoDB" id="8953821at2"/>
<keyword evidence="2" id="KW-0813">Transport</keyword>
<evidence type="ECO:0000313" key="5">
    <source>
        <dbReference type="EMBL" id="PRY05683.1"/>
    </source>
</evidence>
<keyword evidence="4" id="KW-0812">Transmembrane</keyword>
<feature type="transmembrane region" description="Helical" evidence="4">
    <location>
        <begin position="87"/>
        <end position="109"/>
    </location>
</feature>
<feature type="transmembrane region" description="Helical" evidence="4">
    <location>
        <begin position="6"/>
        <end position="37"/>
    </location>
</feature>
<dbReference type="SUPFAM" id="SSF103473">
    <property type="entry name" value="MFS general substrate transporter"/>
    <property type="match status" value="1"/>
</dbReference>
<keyword evidence="4" id="KW-0472">Membrane</keyword>
<reference evidence="5 6" key="1">
    <citation type="submission" date="2018-03" db="EMBL/GenBank/DDBJ databases">
        <title>Genomic Encyclopedia of Archaeal and Bacterial Type Strains, Phase II (KMG-II): from individual species to whole genera.</title>
        <authorList>
            <person name="Goeker M."/>
        </authorList>
    </citation>
    <scope>NUCLEOTIDE SEQUENCE [LARGE SCALE GENOMIC DNA]</scope>
    <source>
        <strain evidence="5 6">DSM 19711</strain>
    </source>
</reference>
<evidence type="ECO:0000256" key="3">
    <source>
        <dbReference type="ARBA" id="ARBA00022475"/>
    </source>
</evidence>
<organism evidence="5 6">
    <name type="scientific">Kineococcus rhizosphaerae</name>
    <dbReference type="NCBI Taxonomy" id="559628"/>
    <lineage>
        <taxon>Bacteria</taxon>
        <taxon>Bacillati</taxon>
        <taxon>Actinomycetota</taxon>
        <taxon>Actinomycetes</taxon>
        <taxon>Kineosporiales</taxon>
        <taxon>Kineosporiaceae</taxon>
        <taxon>Kineococcus</taxon>
    </lineage>
</organism>
<dbReference type="InterPro" id="IPR036259">
    <property type="entry name" value="MFS_trans_sf"/>
</dbReference>
<dbReference type="Proteomes" id="UP000238083">
    <property type="component" value="Unassembled WGS sequence"/>
</dbReference>
<evidence type="ECO:0000313" key="6">
    <source>
        <dbReference type="Proteomes" id="UP000238083"/>
    </source>
</evidence>
<dbReference type="AlphaFoldDB" id="A0A2T0QMM8"/>
<dbReference type="PANTHER" id="PTHR43045">
    <property type="entry name" value="SHIKIMATE TRANSPORTER"/>
    <property type="match status" value="1"/>
</dbReference>
<gene>
    <name evidence="5" type="ORF">CLV37_1386</name>
</gene>
<evidence type="ECO:0000256" key="2">
    <source>
        <dbReference type="ARBA" id="ARBA00022448"/>
    </source>
</evidence>
<evidence type="ECO:0000256" key="1">
    <source>
        <dbReference type="ARBA" id="ARBA00004651"/>
    </source>
</evidence>
<sequence length="132" mass="13757">MRPPSIFTIIFGVPLFLLINTGAVVAIVVAVALSLMFSHDPIFAVESSWFSEKFPPEVRSSGISLGYNSASLVAGTLPFLATALYNAAGWIGPALLFSALGVISTLVAIKSPETAPLKVAARAGKHEATQVS</sequence>
<dbReference type="RefSeq" id="WP_106215729.1">
    <property type="nucleotide sequence ID" value="NZ_PVZF01000038.1"/>
</dbReference>
<evidence type="ECO:0000256" key="4">
    <source>
        <dbReference type="SAM" id="Phobius"/>
    </source>
</evidence>
<dbReference type="GO" id="GO:0005886">
    <property type="term" value="C:plasma membrane"/>
    <property type="evidence" value="ECO:0007669"/>
    <property type="project" value="UniProtKB-SubCell"/>
</dbReference>
<keyword evidence="3" id="KW-1003">Cell membrane</keyword>
<dbReference type="Gene3D" id="1.20.1250.20">
    <property type="entry name" value="MFS general substrate transporter like domains"/>
    <property type="match status" value="1"/>
</dbReference>
<accession>A0A2T0QMM8</accession>
<protein>
    <recommendedName>
        <fullName evidence="7">Sugar transport protein</fullName>
    </recommendedName>
</protein>
<keyword evidence="4" id="KW-1133">Transmembrane helix</keyword>
<evidence type="ECO:0008006" key="7">
    <source>
        <dbReference type="Google" id="ProtNLM"/>
    </source>
</evidence>